<keyword evidence="3 5" id="KW-1133">Transmembrane helix</keyword>
<feature type="transmembrane region" description="Helical" evidence="5">
    <location>
        <begin position="15"/>
        <end position="37"/>
    </location>
</feature>
<geneLocation type="plasmid" evidence="8 10">
    <name>pBS3b</name>
</geneLocation>
<dbReference type="GO" id="GO:0140359">
    <property type="term" value="F:ABC-type transporter activity"/>
    <property type="evidence" value="ECO:0007669"/>
    <property type="project" value="InterPro"/>
</dbReference>
<keyword evidence="8" id="KW-0547">Nucleotide-binding</keyword>
<protein>
    <submittedName>
        <fullName evidence="8">ABC transporter ATP-binding protein</fullName>
    </submittedName>
    <submittedName>
        <fullName evidence="7">Multidrug ABC transporter permease/ATP-binding protein</fullName>
    </submittedName>
</protein>
<evidence type="ECO:0000256" key="3">
    <source>
        <dbReference type="ARBA" id="ARBA00022989"/>
    </source>
</evidence>
<feature type="transmembrane region" description="Helical" evidence="5">
    <location>
        <begin position="49"/>
        <end position="67"/>
    </location>
</feature>
<sequence>MPKSLLGFVLLISRYHQMAIAALSIILFLAGTAPLEIQRRIINAATERGSYQAILILVLAYLGLVLLEGLTKLMLNVYRGWVGEIAVRWLRKSALAASQRSEEAPLDALAEGVQLSIIIAEAEPVGGFVGTSISEPLLQAGILVAVGGYLIFLQPLMALAVAVVFLPQIGFVPLMQSAINRRVETKITVMRRVSQSMVQHVVTDDALDAQTSRVERLFSLNMSVYRIKFTMNFMMNLMTQLGYAGIFALGGYYVVTGKTEIGTVVAFISGLSKIRDPWGELIDWYRDLRVTQVKYAMIRDASTAQRAEDGAFAPDTSDIDAIEA</sequence>
<geneLocation type="plasmid" evidence="7 9">
    <name>pRphaN771b</name>
</geneLocation>
<dbReference type="Proteomes" id="UP000540266">
    <property type="component" value="Plasmid pBS3b"/>
</dbReference>
<dbReference type="InterPro" id="IPR011527">
    <property type="entry name" value="ABC1_TM_dom"/>
</dbReference>
<keyword evidence="2 5" id="KW-0812">Transmembrane</keyword>
<dbReference type="Pfam" id="PF00664">
    <property type="entry name" value="ABC_membrane"/>
    <property type="match status" value="1"/>
</dbReference>
<dbReference type="SUPFAM" id="SSF90123">
    <property type="entry name" value="ABC transporter transmembrane region"/>
    <property type="match status" value="1"/>
</dbReference>
<evidence type="ECO:0000313" key="7">
    <source>
        <dbReference type="EMBL" id="ANL87344.1"/>
    </source>
</evidence>
<reference evidence="7 9" key="1">
    <citation type="submission" date="2015-11" db="EMBL/GenBank/DDBJ databases">
        <title>The limits of bacterial species coexistence and the symbiotic plasmid transference in sympatric Rhizobium populations.</title>
        <authorList>
            <person name="Perez-Carrascal O.M."/>
            <person name="VanInsberghe D."/>
            <person name="Juarez S."/>
            <person name="Polz M.F."/>
            <person name="Vinuesa P."/>
            <person name="Gonzalez V."/>
        </authorList>
    </citation>
    <scope>NUCLEOTIDE SEQUENCE [LARGE SCALE GENOMIC DNA]</scope>
    <source>
        <strain evidence="7 9">N771</strain>
        <plasmid evidence="7 9">pRphaN771b</plasmid>
    </source>
</reference>
<organism evidence="8 10">
    <name type="scientific">Rhizobium phaseoli</name>
    <dbReference type="NCBI Taxonomy" id="396"/>
    <lineage>
        <taxon>Bacteria</taxon>
        <taxon>Pseudomonadati</taxon>
        <taxon>Pseudomonadota</taxon>
        <taxon>Alphaproteobacteria</taxon>
        <taxon>Hyphomicrobiales</taxon>
        <taxon>Rhizobiaceae</taxon>
        <taxon>Rhizobium/Agrobacterium group</taxon>
        <taxon>Rhizobium</taxon>
    </lineage>
</organism>
<keyword evidence="8" id="KW-0067">ATP-binding</keyword>
<dbReference type="EMBL" id="CP013570">
    <property type="protein sequence ID" value="ANL87344.1"/>
    <property type="molecule type" value="Genomic_DNA"/>
</dbReference>
<feature type="domain" description="ABC transmembrane type-1" evidence="6">
    <location>
        <begin position="19"/>
        <end position="288"/>
    </location>
</feature>
<evidence type="ECO:0000256" key="1">
    <source>
        <dbReference type="ARBA" id="ARBA00004651"/>
    </source>
</evidence>
<evidence type="ECO:0000256" key="2">
    <source>
        <dbReference type="ARBA" id="ARBA00022692"/>
    </source>
</evidence>
<dbReference type="InterPro" id="IPR036640">
    <property type="entry name" value="ABC1_TM_sf"/>
</dbReference>
<evidence type="ECO:0000313" key="9">
    <source>
        <dbReference type="Proteomes" id="UP000078551"/>
    </source>
</evidence>
<dbReference type="GeneID" id="45959832"/>
<dbReference type="AlphaFoldDB" id="A0A192TGL7"/>
<dbReference type="GO" id="GO:0005524">
    <property type="term" value="F:ATP binding"/>
    <property type="evidence" value="ECO:0007669"/>
    <property type="project" value="UniProtKB-KW"/>
</dbReference>
<evidence type="ECO:0000256" key="5">
    <source>
        <dbReference type="SAM" id="Phobius"/>
    </source>
</evidence>
<accession>A0A192TGL7</accession>
<dbReference type="PROSITE" id="PS50929">
    <property type="entry name" value="ABC_TM1F"/>
    <property type="match status" value="1"/>
</dbReference>
<keyword evidence="8" id="KW-0614">Plasmid</keyword>
<keyword evidence="9" id="KW-1185">Reference proteome</keyword>
<keyword evidence="4 5" id="KW-0472">Membrane</keyword>
<dbReference type="Gene3D" id="1.20.1560.10">
    <property type="entry name" value="ABC transporter type 1, transmembrane domain"/>
    <property type="match status" value="1"/>
</dbReference>
<dbReference type="Proteomes" id="UP000078551">
    <property type="component" value="Plasmid pRphaN771b"/>
</dbReference>
<comment type="subcellular location">
    <subcellularLocation>
        <location evidence="1">Cell membrane</location>
        <topology evidence="1">Multi-pass membrane protein</topology>
    </subcellularLocation>
</comment>
<evidence type="ECO:0000313" key="10">
    <source>
        <dbReference type="Proteomes" id="UP000540266"/>
    </source>
</evidence>
<name>A0A192TGL7_9HYPH</name>
<dbReference type="GO" id="GO:0005886">
    <property type="term" value="C:plasma membrane"/>
    <property type="evidence" value="ECO:0007669"/>
    <property type="project" value="UniProtKB-SubCell"/>
</dbReference>
<reference evidence="8 10" key="2">
    <citation type="submission" date="2020-11" db="EMBL/GenBank/DDBJ databases">
        <title>Indigenous Rhizobia Nodulating Common beans in Western Kenya.</title>
        <authorList>
            <person name="Wekesa C.S."/>
            <person name="Oelmueller R."/>
            <person name="Furch A.C."/>
        </authorList>
    </citation>
    <scope>NUCLEOTIDE SEQUENCE [LARGE SCALE GENOMIC DNA]</scope>
    <source>
        <strain evidence="10">BS3</strain>
        <strain evidence="8">S3</strain>
        <plasmid evidence="8 10">pBS3b</plasmid>
    </source>
</reference>
<evidence type="ECO:0000259" key="6">
    <source>
        <dbReference type="PROSITE" id="PS50929"/>
    </source>
</evidence>
<evidence type="ECO:0000313" key="8">
    <source>
        <dbReference type="EMBL" id="QPK11838.1"/>
    </source>
</evidence>
<feature type="transmembrane region" description="Helical" evidence="5">
    <location>
        <begin position="233"/>
        <end position="255"/>
    </location>
</feature>
<feature type="transmembrane region" description="Helical" evidence="5">
    <location>
        <begin position="142"/>
        <end position="166"/>
    </location>
</feature>
<dbReference type="RefSeq" id="WP_064826013.1">
    <property type="nucleotide sequence ID" value="NZ_CP013524.1"/>
</dbReference>
<evidence type="ECO:0000256" key="4">
    <source>
        <dbReference type="ARBA" id="ARBA00023136"/>
    </source>
</evidence>
<proteinExistence type="predicted"/>
<dbReference type="EMBL" id="CP064933">
    <property type="protein sequence ID" value="QPK11838.1"/>
    <property type="molecule type" value="Genomic_DNA"/>
</dbReference>
<gene>
    <name evidence="7" type="ORF">AMC81_PB00207</name>
    <name evidence="8" type="ORF">HER27_024545</name>
</gene>